<evidence type="ECO:0000313" key="2">
    <source>
        <dbReference type="Proteomes" id="UP000015241"/>
    </source>
</evidence>
<dbReference type="AlphaFoldDB" id="S8DJY4"/>
<keyword evidence="2" id="KW-1185">Reference proteome</keyword>
<dbReference type="HOGENOM" id="CLU_2580255_0_0_1"/>
<dbReference type="EMBL" id="KE504253">
    <property type="protein sequence ID" value="EPS93876.1"/>
    <property type="molecule type" value="Genomic_DNA"/>
</dbReference>
<dbReference type="STRING" id="743788.S8DJY4"/>
<feature type="non-terminal residue" evidence="1">
    <location>
        <position position="1"/>
    </location>
</feature>
<reference evidence="1 2" key="1">
    <citation type="journal article" date="2012" name="Science">
        <title>The Paleozoic origin of enzymatic lignin decomposition reconstructed from 31 fungal genomes.</title>
        <authorList>
            <person name="Floudas D."/>
            <person name="Binder M."/>
            <person name="Riley R."/>
            <person name="Barry K."/>
            <person name="Blanchette R.A."/>
            <person name="Henrissat B."/>
            <person name="Martinez A.T."/>
            <person name="Otillar R."/>
            <person name="Spatafora J.W."/>
            <person name="Yadav J.S."/>
            <person name="Aerts A."/>
            <person name="Benoit I."/>
            <person name="Boyd A."/>
            <person name="Carlson A."/>
            <person name="Copeland A."/>
            <person name="Coutinho P.M."/>
            <person name="de Vries R.P."/>
            <person name="Ferreira P."/>
            <person name="Findley K."/>
            <person name="Foster B."/>
            <person name="Gaskell J."/>
            <person name="Glotzer D."/>
            <person name="Gorecki P."/>
            <person name="Heitman J."/>
            <person name="Hesse C."/>
            <person name="Hori C."/>
            <person name="Igarashi K."/>
            <person name="Jurgens J.A."/>
            <person name="Kallen N."/>
            <person name="Kersten P."/>
            <person name="Kohler A."/>
            <person name="Kuees U."/>
            <person name="Kumar T.K.A."/>
            <person name="Kuo A."/>
            <person name="LaButti K."/>
            <person name="Larrondo L.F."/>
            <person name="Lindquist E."/>
            <person name="Ling A."/>
            <person name="Lombard V."/>
            <person name="Lucas S."/>
            <person name="Lundell T."/>
            <person name="Martin R."/>
            <person name="McLaughlin D.J."/>
            <person name="Morgenstern I."/>
            <person name="Morin E."/>
            <person name="Murat C."/>
            <person name="Nagy L.G."/>
            <person name="Nolan M."/>
            <person name="Ohm R.A."/>
            <person name="Patyshakuliyeva A."/>
            <person name="Rokas A."/>
            <person name="Ruiz-Duenas F.J."/>
            <person name="Sabat G."/>
            <person name="Salamov A."/>
            <person name="Samejima M."/>
            <person name="Schmutz J."/>
            <person name="Slot J.C."/>
            <person name="St John F."/>
            <person name="Stenlid J."/>
            <person name="Sun H."/>
            <person name="Sun S."/>
            <person name="Syed K."/>
            <person name="Tsang A."/>
            <person name="Wiebenga A."/>
            <person name="Young D."/>
            <person name="Pisabarro A."/>
            <person name="Eastwood D.C."/>
            <person name="Martin F."/>
            <person name="Cullen D."/>
            <person name="Grigoriev I.V."/>
            <person name="Hibbett D.S."/>
        </authorList>
    </citation>
    <scope>NUCLEOTIDE SEQUENCE</scope>
    <source>
        <strain evidence="2">FP-58527</strain>
    </source>
</reference>
<accession>S8DJY4</accession>
<sequence length="81" mass="9576">DCRCQKCTKMRTRSQCENPHTCGMRAKELLDQLPEKWDPRCSNSQATLVRRQVSRSQEDRTEEWIDFAHNLIMAMTLSDIF</sequence>
<dbReference type="OrthoDB" id="2755170at2759"/>
<dbReference type="InParanoid" id="S8DJY4"/>
<evidence type="ECO:0000313" key="1">
    <source>
        <dbReference type="EMBL" id="EPS93876.1"/>
    </source>
</evidence>
<dbReference type="Proteomes" id="UP000015241">
    <property type="component" value="Unassembled WGS sequence"/>
</dbReference>
<name>S8DJY4_FOMSC</name>
<organism evidence="1 2">
    <name type="scientific">Fomitopsis schrenkii</name>
    <name type="common">Brown rot fungus</name>
    <dbReference type="NCBI Taxonomy" id="2126942"/>
    <lineage>
        <taxon>Eukaryota</taxon>
        <taxon>Fungi</taxon>
        <taxon>Dikarya</taxon>
        <taxon>Basidiomycota</taxon>
        <taxon>Agaricomycotina</taxon>
        <taxon>Agaricomycetes</taxon>
        <taxon>Polyporales</taxon>
        <taxon>Fomitopsis</taxon>
    </lineage>
</organism>
<protein>
    <submittedName>
        <fullName evidence="1">Uncharacterized protein</fullName>
    </submittedName>
</protein>
<proteinExistence type="predicted"/>
<gene>
    <name evidence="1" type="ORF">FOMPIDRAFT_58965</name>
</gene>